<dbReference type="GO" id="GO:0003677">
    <property type="term" value="F:DNA binding"/>
    <property type="evidence" value="ECO:0007669"/>
    <property type="project" value="UniProtKB-UniRule"/>
</dbReference>
<dbReference type="EMBL" id="MHCJ01000006">
    <property type="protein sequence ID" value="OGY17783.1"/>
    <property type="molecule type" value="Genomic_DNA"/>
</dbReference>
<dbReference type="Pfam" id="PF02899">
    <property type="entry name" value="Phage_int_SAM_1"/>
    <property type="match status" value="1"/>
</dbReference>
<name>A0A1G1VQX4_9BACT</name>
<dbReference type="PROSITE" id="PS51898">
    <property type="entry name" value="TYR_RECOMBINASE"/>
    <property type="match status" value="1"/>
</dbReference>
<evidence type="ECO:0000256" key="3">
    <source>
        <dbReference type="ARBA" id="ARBA00023125"/>
    </source>
</evidence>
<evidence type="ECO:0000256" key="2">
    <source>
        <dbReference type="ARBA" id="ARBA00022908"/>
    </source>
</evidence>
<keyword evidence="2" id="KW-0229">DNA integration</keyword>
<protein>
    <recommendedName>
        <fullName evidence="10">Tyrosine recombinase XerC</fullName>
    </recommendedName>
</protein>
<evidence type="ECO:0000259" key="6">
    <source>
        <dbReference type="PROSITE" id="PS51898"/>
    </source>
</evidence>
<evidence type="ECO:0000313" key="8">
    <source>
        <dbReference type="EMBL" id="OGY17783.1"/>
    </source>
</evidence>
<dbReference type="InterPro" id="IPR011010">
    <property type="entry name" value="DNA_brk_join_enz"/>
</dbReference>
<dbReference type="InterPro" id="IPR010998">
    <property type="entry name" value="Integrase_recombinase_N"/>
</dbReference>
<dbReference type="AlphaFoldDB" id="A0A1G1VQX4"/>
<dbReference type="InterPro" id="IPR002104">
    <property type="entry name" value="Integrase_catalytic"/>
</dbReference>
<feature type="domain" description="Core-binding (CB)" evidence="7">
    <location>
        <begin position="7"/>
        <end position="92"/>
    </location>
</feature>
<dbReference type="Gene3D" id="1.10.150.130">
    <property type="match status" value="1"/>
</dbReference>
<evidence type="ECO:0000256" key="5">
    <source>
        <dbReference type="PROSITE-ProRule" id="PRU01248"/>
    </source>
</evidence>
<dbReference type="InterPro" id="IPR044068">
    <property type="entry name" value="CB"/>
</dbReference>
<dbReference type="PANTHER" id="PTHR30349">
    <property type="entry name" value="PHAGE INTEGRASE-RELATED"/>
    <property type="match status" value="1"/>
</dbReference>
<dbReference type="InterPro" id="IPR013762">
    <property type="entry name" value="Integrase-like_cat_sf"/>
</dbReference>
<sequence length="292" mass="33396">MNGSNSLSLKQSREEFIADLRAKKRATATILAYGKDIEQLAEFLEKTEITSTEAITPEHIKAFTLNLGKLNYTAKSISRKINSIKSFFRFLKAKEYIETNPTTAIVHPRYDVKPPRVLSKMEYRALRDACRSDTRISSIVEMLLQTGIRIGELANLRIEDLDLEKSAMTIQPYESHGLRTVPLTRAAHKALEDYIEERPKTREKTLFVTKTGRPFLVRNIRAAIDRYFKLAGIKDAKVNDLRHTFIAQQLIAGTPLVYISKLVGHKRLSTTEKYLKVISEKVEKDEVKLEEL</sequence>
<dbReference type="SUPFAM" id="SSF56349">
    <property type="entry name" value="DNA breaking-rejoining enzymes"/>
    <property type="match status" value="1"/>
</dbReference>
<dbReference type="InterPro" id="IPR050090">
    <property type="entry name" value="Tyrosine_recombinase_XerCD"/>
</dbReference>
<dbReference type="Proteomes" id="UP000179233">
    <property type="component" value="Unassembled WGS sequence"/>
</dbReference>
<organism evidence="8 9">
    <name type="scientific">Candidatus Chisholmbacteria bacterium RIFCSPHIGHO2_01_FULL_52_32</name>
    <dbReference type="NCBI Taxonomy" id="1797591"/>
    <lineage>
        <taxon>Bacteria</taxon>
        <taxon>Candidatus Chisholmiibacteriota</taxon>
    </lineage>
</organism>
<evidence type="ECO:0000259" key="7">
    <source>
        <dbReference type="PROSITE" id="PS51900"/>
    </source>
</evidence>
<dbReference type="Gene3D" id="1.10.443.10">
    <property type="entry name" value="Intergrase catalytic core"/>
    <property type="match status" value="1"/>
</dbReference>
<keyword evidence="4" id="KW-0233">DNA recombination</keyword>
<dbReference type="Pfam" id="PF00589">
    <property type="entry name" value="Phage_integrase"/>
    <property type="match status" value="1"/>
</dbReference>
<dbReference type="GO" id="GO:0015074">
    <property type="term" value="P:DNA integration"/>
    <property type="evidence" value="ECO:0007669"/>
    <property type="project" value="UniProtKB-KW"/>
</dbReference>
<feature type="domain" description="Tyr recombinase" evidence="6">
    <location>
        <begin position="113"/>
        <end position="288"/>
    </location>
</feature>
<accession>A0A1G1VQX4</accession>
<proteinExistence type="inferred from homology"/>
<evidence type="ECO:0000313" key="9">
    <source>
        <dbReference type="Proteomes" id="UP000179233"/>
    </source>
</evidence>
<comment type="similarity">
    <text evidence="1">Belongs to the 'phage' integrase family.</text>
</comment>
<dbReference type="InterPro" id="IPR004107">
    <property type="entry name" value="Integrase_SAM-like_N"/>
</dbReference>
<reference evidence="8 9" key="1">
    <citation type="journal article" date="2016" name="Nat. Commun.">
        <title>Thousands of microbial genomes shed light on interconnected biogeochemical processes in an aquifer system.</title>
        <authorList>
            <person name="Anantharaman K."/>
            <person name="Brown C.T."/>
            <person name="Hug L.A."/>
            <person name="Sharon I."/>
            <person name="Castelle C.J."/>
            <person name="Probst A.J."/>
            <person name="Thomas B.C."/>
            <person name="Singh A."/>
            <person name="Wilkins M.J."/>
            <person name="Karaoz U."/>
            <person name="Brodie E.L."/>
            <person name="Williams K.H."/>
            <person name="Hubbard S.S."/>
            <person name="Banfield J.F."/>
        </authorList>
    </citation>
    <scope>NUCLEOTIDE SEQUENCE [LARGE SCALE GENOMIC DNA]</scope>
</reference>
<evidence type="ECO:0008006" key="10">
    <source>
        <dbReference type="Google" id="ProtNLM"/>
    </source>
</evidence>
<evidence type="ECO:0000256" key="4">
    <source>
        <dbReference type="ARBA" id="ARBA00023172"/>
    </source>
</evidence>
<evidence type="ECO:0000256" key="1">
    <source>
        <dbReference type="ARBA" id="ARBA00008857"/>
    </source>
</evidence>
<gene>
    <name evidence="8" type="ORF">A2786_00455</name>
</gene>
<dbReference type="GO" id="GO:0006310">
    <property type="term" value="P:DNA recombination"/>
    <property type="evidence" value="ECO:0007669"/>
    <property type="project" value="UniProtKB-KW"/>
</dbReference>
<comment type="caution">
    <text evidence="8">The sequence shown here is derived from an EMBL/GenBank/DDBJ whole genome shotgun (WGS) entry which is preliminary data.</text>
</comment>
<dbReference type="PANTHER" id="PTHR30349:SF41">
    <property type="entry name" value="INTEGRASE_RECOMBINASE PROTEIN MJ0367-RELATED"/>
    <property type="match status" value="1"/>
</dbReference>
<dbReference type="CDD" id="cd00397">
    <property type="entry name" value="DNA_BRE_C"/>
    <property type="match status" value="1"/>
</dbReference>
<dbReference type="PROSITE" id="PS51900">
    <property type="entry name" value="CB"/>
    <property type="match status" value="1"/>
</dbReference>
<keyword evidence="3 5" id="KW-0238">DNA-binding</keyword>